<dbReference type="PANTHER" id="PTHR12497:SF0">
    <property type="entry name" value="TAFAZZIN"/>
    <property type="match status" value="1"/>
</dbReference>
<evidence type="ECO:0000256" key="5">
    <source>
        <dbReference type="ARBA" id="ARBA00022792"/>
    </source>
</evidence>
<evidence type="ECO:0000256" key="6">
    <source>
        <dbReference type="ARBA" id="ARBA00023098"/>
    </source>
</evidence>
<evidence type="ECO:0000256" key="7">
    <source>
        <dbReference type="ARBA" id="ARBA00023128"/>
    </source>
</evidence>
<dbReference type="PANTHER" id="PTHR12497">
    <property type="entry name" value="TAZ PROTEIN TAFAZZIN"/>
    <property type="match status" value="1"/>
</dbReference>
<dbReference type="CDD" id="cd07989">
    <property type="entry name" value="LPLAT_AGPAT-like"/>
    <property type="match status" value="1"/>
</dbReference>
<organism evidence="15 16">
    <name type="scientific">Tilletiaria anomala (strain ATCC 24038 / CBS 436.72 / UBC 951)</name>
    <dbReference type="NCBI Taxonomy" id="1037660"/>
    <lineage>
        <taxon>Eukaryota</taxon>
        <taxon>Fungi</taxon>
        <taxon>Dikarya</taxon>
        <taxon>Basidiomycota</taxon>
        <taxon>Ustilaginomycotina</taxon>
        <taxon>Exobasidiomycetes</taxon>
        <taxon>Georgefischeriales</taxon>
        <taxon>Tilletiariaceae</taxon>
        <taxon>Tilletiaria</taxon>
    </lineage>
</organism>
<feature type="compositionally biased region" description="Pro residues" evidence="13">
    <location>
        <begin position="372"/>
        <end position="394"/>
    </location>
</feature>
<evidence type="ECO:0000313" key="16">
    <source>
        <dbReference type="Proteomes" id="UP000027361"/>
    </source>
</evidence>
<evidence type="ECO:0000256" key="4">
    <source>
        <dbReference type="ARBA" id="ARBA00022787"/>
    </source>
</evidence>
<keyword evidence="8" id="KW-0472">Membrane</keyword>
<evidence type="ECO:0000256" key="11">
    <source>
        <dbReference type="ARBA" id="ARBA00047906"/>
    </source>
</evidence>
<reference evidence="15 16" key="1">
    <citation type="submission" date="2014-05" db="EMBL/GenBank/DDBJ databases">
        <title>Draft genome sequence of a rare smut relative, Tilletiaria anomala UBC 951.</title>
        <authorList>
            <consortium name="DOE Joint Genome Institute"/>
            <person name="Toome M."/>
            <person name="Kuo A."/>
            <person name="Henrissat B."/>
            <person name="Lipzen A."/>
            <person name="Tritt A."/>
            <person name="Yoshinaga Y."/>
            <person name="Zane M."/>
            <person name="Barry K."/>
            <person name="Grigoriev I.V."/>
            <person name="Spatafora J.W."/>
            <person name="Aimea M.C."/>
        </authorList>
    </citation>
    <scope>NUCLEOTIDE SEQUENCE [LARGE SCALE GENOMIC DNA]</scope>
    <source>
        <strain evidence="15 16">UBC 951</strain>
    </source>
</reference>
<proteinExistence type="inferred from homology"/>
<keyword evidence="7" id="KW-0496">Mitochondrion</keyword>
<comment type="caution">
    <text evidence="15">The sequence shown here is derived from an EMBL/GenBank/DDBJ whole genome shotgun (WGS) entry which is preliminary data.</text>
</comment>
<dbReference type="GO" id="GO:0007007">
    <property type="term" value="P:inner mitochondrial membrane organization"/>
    <property type="evidence" value="ECO:0007669"/>
    <property type="project" value="TreeGrafter"/>
</dbReference>
<dbReference type="InParanoid" id="A0A066VS29"/>
<keyword evidence="16" id="KW-1185">Reference proteome</keyword>
<dbReference type="InterPro" id="IPR000872">
    <property type="entry name" value="Tafazzin"/>
</dbReference>
<dbReference type="GeneID" id="25266628"/>
<feature type="domain" description="Phospholipid/glycerol acyltransferase" evidence="14">
    <location>
        <begin position="157"/>
        <end position="307"/>
    </location>
</feature>
<dbReference type="GO" id="GO:0047184">
    <property type="term" value="F:1-acylglycerophosphocholine O-acyltransferase activity"/>
    <property type="evidence" value="ECO:0007669"/>
    <property type="project" value="TreeGrafter"/>
</dbReference>
<comment type="catalytic activity">
    <reaction evidence="11">
        <text>1'-[1,2-diacyl-sn-glycero-3-phospho],3'-[1-acyl-sn-glycero-3-phospho]-glycerol + a 1,2-diacyl-sn-glycero-3-phosphocholine = a cardiolipin + a 1-acyl-sn-glycero-3-phosphocholine</text>
        <dbReference type="Rhea" id="RHEA:33731"/>
        <dbReference type="ChEBI" id="CHEBI:57643"/>
        <dbReference type="ChEBI" id="CHEBI:58168"/>
        <dbReference type="ChEBI" id="CHEBI:62237"/>
        <dbReference type="ChEBI" id="CHEBI:64743"/>
    </reaction>
    <physiologicalReaction direction="left-to-right" evidence="11">
        <dbReference type="Rhea" id="RHEA:33732"/>
    </physiologicalReaction>
    <physiologicalReaction direction="right-to-left" evidence="11">
        <dbReference type="Rhea" id="RHEA:33733"/>
    </physiologicalReaction>
</comment>
<dbReference type="STRING" id="1037660.A0A066VS29"/>
<dbReference type="RefSeq" id="XP_013241782.1">
    <property type="nucleotide sequence ID" value="XM_013386328.1"/>
</dbReference>
<evidence type="ECO:0000256" key="13">
    <source>
        <dbReference type="SAM" id="MobiDB-lite"/>
    </source>
</evidence>
<evidence type="ECO:0000256" key="12">
    <source>
        <dbReference type="RuleBase" id="RU365062"/>
    </source>
</evidence>
<gene>
    <name evidence="15" type="ORF">K437DRAFT_275401</name>
</gene>
<protein>
    <recommendedName>
        <fullName evidence="12">Tafazzin family protein</fullName>
    </recommendedName>
</protein>
<evidence type="ECO:0000256" key="3">
    <source>
        <dbReference type="ARBA" id="ARBA00022679"/>
    </source>
</evidence>
<evidence type="ECO:0000256" key="2">
    <source>
        <dbReference type="ARBA" id="ARBA00010524"/>
    </source>
</evidence>
<dbReference type="GO" id="GO:0035965">
    <property type="term" value="P:cardiolipin acyl-chain remodeling"/>
    <property type="evidence" value="ECO:0007669"/>
    <property type="project" value="TreeGrafter"/>
</dbReference>
<evidence type="ECO:0000256" key="9">
    <source>
        <dbReference type="ARBA" id="ARBA00023315"/>
    </source>
</evidence>
<dbReference type="SUPFAM" id="SSF69593">
    <property type="entry name" value="Glycerol-3-phosphate (1)-acyltransferase"/>
    <property type="match status" value="1"/>
</dbReference>
<evidence type="ECO:0000313" key="15">
    <source>
        <dbReference type="EMBL" id="KDN41614.1"/>
    </source>
</evidence>
<keyword evidence="4" id="KW-1000">Mitochondrion outer membrane</keyword>
<dbReference type="Pfam" id="PF01553">
    <property type="entry name" value="Acyltransferase"/>
    <property type="match status" value="1"/>
</dbReference>
<feature type="region of interest" description="Disordered" evidence="13">
    <location>
        <begin position="38"/>
        <end position="85"/>
    </location>
</feature>
<dbReference type="InterPro" id="IPR002123">
    <property type="entry name" value="Plipid/glycerol_acylTrfase"/>
</dbReference>
<dbReference type="EMBL" id="JMSN01000078">
    <property type="protein sequence ID" value="KDN41614.1"/>
    <property type="molecule type" value="Genomic_DNA"/>
</dbReference>
<feature type="region of interest" description="Disordered" evidence="13">
    <location>
        <begin position="356"/>
        <end position="413"/>
    </location>
</feature>
<dbReference type="OrthoDB" id="193467at2759"/>
<dbReference type="HOGENOM" id="CLU_046747_0_1_1"/>
<evidence type="ECO:0000256" key="1">
    <source>
        <dbReference type="ARBA" id="ARBA00004137"/>
    </source>
</evidence>
<comment type="similarity">
    <text evidence="2 12">Belongs to the taffazin family.</text>
</comment>
<keyword evidence="5" id="KW-0999">Mitochondrion inner membrane</keyword>
<keyword evidence="6" id="KW-0443">Lipid metabolism</keyword>
<evidence type="ECO:0000256" key="10">
    <source>
        <dbReference type="ARBA" id="ARBA00024323"/>
    </source>
</evidence>
<dbReference type="GO" id="GO:0005743">
    <property type="term" value="C:mitochondrial inner membrane"/>
    <property type="evidence" value="ECO:0007669"/>
    <property type="project" value="UniProtKB-SubCell"/>
</dbReference>
<evidence type="ECO:0000259" key="14">
    <source>
        <dbReference type="SMART" id="SM00563"/>
    </source>
</evidence>
<accession>A0A066VS29</accession>
<comment type="subcellular location">
    <subcellularLocation>
        <location evidence="1">Mitochondrion inner membrane</location>
        <topology evidence="1">Peripheral membrane protein</topology>
        <orientation evidence="1">Intermembrane side</orientation>
    </subcellularLocation>
    <subcellularLocation>
        <location evidence="10">Mitochondrion outer membrane</location>
        <topology evidence="10">Peripheral membrane protein</topology>
        <orientation evidence="10">Intermembrane side</orientation>
    </subcellularLocation>
</comment>
<keyword evidence="9" id="KW-0012">Acyltransferase</keyword>
<name>A0A066VS29_TILAU</name>
<dbReference type="GO" id="GO:0005741">
    <property type="term" value="C:mitochondrial outer membrane"/>
    <property type="evidence" value="ECO:0007669"/>
    <property type="project" value="UniProtKB-SubCell"/>
</dbReference>
<evidence type="ECO:0000256" key="8">
    <source>
        <dbReference type="ARBA" id="ARBA00023136"/>
    </source>
</evidence>
<keyword evidence="3" id="KW-0808">Transferase</keyword>
<dbReference type="SMART" id="SM00563">
    <property type="entry name" value="PlsC"/>
    <property type="match status" value="1"/>
</dbReference>
<dbReference type="Proteomes" id="UP000027361">
    <property type="component" value="Unassembled WGS sequence"/>
</dbReference>
<dbReference type="PRINTS" id="PR00979">
    <property type="entry name" value="TAFAZZIN"/>
</dbReference>
<dbReference type="AlphaFoldDB" id="A0A066VS29"/>
<sequence>MRLGVCWQCLELRPTWMRQSIPPLKQLHGFASSPNAAFATRVRRPQAPETRTSRHAQIRRGFATSSRSNQHEQRSEEATEGLLSSNGEASVSIHSLDEPPMTIPHPHDIPSIPLIVLVATLSKLFCRLGCSDFRVDGLENLLKVVNDEQRQKEGRGVVTYCNHISVLDEPLLWASLPLAQFFSSKTTRWTLGAQDIMFDNPLSAWIFGKGQVIATNRGGGIFQTAVDRSIDKLKAGSWVHVFPEGYVNTSRKMTLRRFKWGVSRMILEAAGLEGGSARALPKEADTHSLQVGETKAPVIIPIWISGFDAIMPEPRGWPRGLPRLGANISVYIGVPIDPAEYQPYLDAYAQEQRRLIGEGSGSQSEREIELPLVPPSPPHDIFPPATPLRPPPDGWPEAPAGSRGALSAASDTDRKREIRSALAGFLRMKLAELGIEARRVRGEEGQGELVHTLTLIKKEEGVEGKAM</sequence>